<reference evidence="1 2" key="1">
    <citation type="submission" date="2016-08" db="EMBL/GenBank/DDBJ databases">
        <title>Novel Firmicute Genomes.</title>
        <authorList>
            <person name="Poppleton D.I."/>
            <person name="Gribaldo S."/>
        </authorList>
    </citation>
    <scope>NUCLEOTIDE SEQUENCE [LARGE SCALE GENOMIC DNA]</scope>
    <source>
        <strain evidence="1 2">RAOx-1</strain>
    </source>
</reference>
<dbReference type="InterPro" id="IPR012441">
    <property type="entry name" value="DUF1643"/>
</dbReference>
<sequence length="168" mass="19616">MAGEIMEFNAIFDNPTDPVFRYSLTRKWNEDLKKATIIMLNPSVANVLKNDLSINRCLNFCIDNDYGSLEVVNLFAYIETDSKKLSAQSENVGVENNKYLQSAIETADTIIVAWGSDNQYKTRKREVWNRFLREKDVYYFEDDSNRTIPLHISRLANGFYLERYKPTF</sequence>
<comment type="caution">
    <text evidence="1">The sequence shown here is derived from an EMBL/GenBank/DDBJ whole genome shotgun (WGS) entry which is preliminary data.</text>
</comment>
<dbReference type="AlphaFoldDB" id="A0A419SNG6"/>
<dbReference type="Pfam" id="PF07799">
    <property type="entry name" value="DUF1643"/>
    <property type="match status" value="1"/>
</dbReference>
<name>A0A419SNG6_9BACL</name>
<organism evidence="1 2">
    <name type="scientific">Ammoniphilus oxalaticus</name>
    <dbReference type="NCBI Taxonomy" id="66863"/>
    <lineage>
        <taxon>Bacteria</taxon>
        <taxon>Bacillati</taxon>
        <taxon>Bacillota</taxon>
        <taxon>Bacilli</taxon>
        <taxon>Bacillales</taxon>
        <taxon>Paenibacillaceae</taxon>
        <taxon>Aneurinibacillus group</taxon>
        <taxon>Ammoniphilus</taxon>
    </lineage>
</organism>
<dbReference type="EMBL" id="MCHY01000006">
    <property type="protein sequence ID" value="RKD25807.1"/>
    <property type="molecule type" value="Genomic_DNA"/>
</dbReference>
<gene>
    <name evidence="1" type="ORF">BEP19_02390</name>
</gene>
<dbReference type="RefSeq" id="WP_120188487.1">
    <property type="nucleotide sequence ID" value="NZ_MCHY01000006.1"/>
</dbReference>
<accession>A0A419SNG6</accession>
<protein>
    <recommendedName>
        <fullName evidence="3">DUF1643 domain-containing protein</fullName>
    </recommendedName>
</protein>
<dbReference type="Proteomes" id="UP000284219">
    <property type="component" value="Unassembled WGS sequence"/>
</dbReference>
<evidence type="ECO:0000313" key="1">
    <source>
        <dbReference type="EMBL" id="RKD25807.1"/>
    </source>
</evidence>
<proteinExistence type="predicted"/>
<evidence type="ECO:0008006" key="3">
    <source>
        <dbReference type="Google" id="ProtNLM"/>
    </source>
</evidence>
<keyword evidence="2" id="KW-1185">Reference proteome</keyword>
<dbReference type="OrthoDB" id="9807577at2"/>
<evidence type="ECO:0000313" key="2">
    <source>
        <dbReference type="Proteomes" id="UP000284219"/>
    </source>
</evidence>